<keyword evidence="1" id="KW-1133">Transmembrane helix</keyword>
<feature type="transmembrane region" description="Helical" evidence="1">
    <location>
        <begin position="71"/>
        <end position="92"/>
    </location>
</feature>
<dbReference type="RefSeq" id="WP_189072570.1">
    <property type="nucleotide sequence ID" value="NZ_BMQN01000002.1"/>
</dbReference>
<keyword evidence="3" id="KW-1185">Reference proteome</keyword>
<reference evidence="3" key="1">
    <citation type="journal article" date="2019" name="Int. J. Syst. Evol. Microbiol.">
        <title>The Global Catalogue of Microorganisms (GCM) 10K type strain sequencing project: providing services to taxonomists for standard genome sequencing and annotation.</title>
        <authorList>
            <consortium name="The Broad Institute Genomics Platform"/>
            <consortium name="The Broad Institute Genome Sequencing Center for Infectious Disease"/>
            <person name="Wu L."/>
            <person name="Ma J."/>
        </authorList>
    </citation>
    <scope>NUCLEOTIDE SEQUENCE [LARGE SCALE GENOMIC DNA]</scope>
    <source>
        <strain evidence="3">JCM 31405</strain>
    </source>
</reference>
<gene>
    <name evidence="2" type="ORF">GCM10008960_15390</name>
</gene>
<protein>
    <recommendedName>
        <fullName evidence="4">DUF2975 domain-containing protein</fullName>
    </recommendedName>
</protein>
<sequence>MLTPARAQTILTYLITTMMILTMLFLMVSLIIPAVQATLSLTIPLNTTLNLSGARYDLASFHLPLDDLPGWVRLTCLAAFSLLLVGVTGLLWRARQFTRRLLSDPFHPDNARDLTLTARLALIGQVFAVLQPLLNSWMTARIQPLEALRRHLPEEAVVLGNTVNTSLFSLFGVNLTPLLIAAVCVLFAAALTQAAHIREQERQLRAEQELTV</sequence>
<proteinExistence type="predicted"/>
<keyword evidence="1" id="KW-0472">Membrane</keyword>
<keyword evidence="1" id="KW-0812">Transmembrane</keyword>
<evidence type="ECO:0000313" key="2">
    <source>
        <dbReference type="EMBL" id="GGR89271.1"/>
    </source>
</evidence>
<feature type="transmembrane region" description="Helical" evidence="1">
    <location>
        <begin position="12"/>
        <end position="35"/>
    </location>
</feature>
<dbReference type="Proteomes" id="UP000644548">
    <property type="component" value="Unassembled WGS sequence"/>
</dbReference>
<feature type="transmembrane region" description="Helical" evidence="1">
    <location>
        <begin position="167"/>
        <end position="192"/>
    </location>
</feature>
<name>A0ABQ2S4T2_9DEIO</name>
<evidence type="ECO:0008006" key="4">
    <source>
        <dbReference type="Google" id="ProtNLM"/>
    </source>
</evidence>
<evidence type="ECO:0000313" key="3">
    <source>
        <dbReference type="Proteomes" id="UP000644548"/>
    </source>
</evidence>
<dbReference type="EMBL" id="BMQN01000002">
    <property type="protein sequence ID" value="GGR89271.1"/>
    <property type="molecule type" value="Genomic_DNA"/>
</dbReference>
<organism evidence="2 3">
    <name type="scientific">Deinococcus sedimenti</name>
    <dbReference type="NCBI Taxonomy" id="1867090"/>
    <lineage>
        <taxon>Bacteria</taxon>
        <taxon>Thermotogati</taxon>
        <taxon>Deinococcota</taxon>
        <taxon>Deinococci</taxon>
        <taxon>Deinococcales</taxon>
        <taxon>Deinococcaceae</taxon>
        <taxon>Deinococcus</taxon>
    </lineage>
</organism>
<accession>A0ABQ2S4T2</accession>
<comment type="caution">
    <text evidence="2">The sequence shown here is derived from an EMBL/GenBank/DDBJ whole genome shotgun (WGS) entry which is preliminary data.</text>
</comment>
<evidence type="ECO:0000256" key="1">
    <source>
        <dbReference type="SAM" id="Phobius"/>
    </source>
</evidence>